<reference evidence="3" key="1">
    <citation type="journal article" date="2014" name="Proc. Natl. Acad. Sci. U.S.A.">
        <title>Extensive sampling of basidiomycete genomes demonstrates inadequacy of the white-rot/brown-rot paradigm for wood decay fungi.</title>
        <authorList>
            <person name="Riley R."/>
            <person name="Salamov A.A."/>
            <person name="Brown D.W."/>
            <person name="Nagy L.G."/>
            <person name="Floudas D."/>
            <person name="Held B.W."/>
            <person name="Levasseur A."/>
            <person name="Lombard V."/>
            <person name="Morin E."/>
            <person name="Otillar R."/>
            <person name="Lindquist E.A."/>
            <person name="Sun H."/>
            <person name="LaButti K.M."/>
            <person name="Schmutz J."/>
            <person name="Jabbour D."/>
            <person name="Luo H."/>
            <person name="Baker S.E."/>
            <person name="Pisabarro A.G."/>
            <person name="Walton J.D."/>
            <person name="Blanchette R.A."/>
            <person name="Henrissat B."/>
            <person name="Martin F."/>
            <person name="Cullen D."/>
            <person name="Hibbett D.S."/>
            <person name="Grigoriev I.V."/>
        </authorList>
    </citation>
    <scope>NUCLEOTIDE SEQUENCE [LARGE SCALE GENOMIC DNA]</scope>
    <source>
        <strain evidence="3">MUCL 33604</strain>
    </source>
</reference>
<proteinExistence type="predicted"/>
<protein>
    <recommendedName>
        <fullName evidence="1">Retroviral polymerase SH3-like domain-containing protein</fullName>
    </recommendedName>
</protein>
<dbReference type="InterPro" id="IPR057670">
    <property type="entry name" value="SH3_retrovirus"/>
</dbReference>
<dbReference type="InParanoid" id="A0A067PWM6"/>
<dbReference type="Proteomes" id="UP000027265">
    <property type="component" value="Unassembled WGS sequence"/>
</dbReference>
<dbReference type="HOGENOM" id="CLU_3055985_0_0_1"/>
<organism evidence="2 3">
    <name type="scientific">Jaapia argillacea MUCL 33604</name>
    <dbReference type="NCBI Taxonomy" id="933084"/>
    <lineage>
        <taxon>Eukaryota</taxon>
        <taxon>Fungi</taxon>
        <taxon>Dikarya</taxon>
        <taxon>Basidiomycota</taxon>
        <taxon>Agaricomycotina</taxon>
        <taxon>Agaricomycetes</taxon>
        <taxon>Agaricomycetidae</taxon>
        <taxon>Jaapiales</taxon>
        <taxon>Jaapiaceae</taxon>
        <taxon>Jaapia</taxon>
    </lineage>
</organism>
<feature type="non-terminal residue" evidence="2">
    <location>
        <position position="54"/>
    </location>
</feature>
<dbReference type="EMBL" id="KL197716">
    <property type="protein sequence ID" value="KDQ59223.1"/>
    <property type="molecule type" value="Genomic_DNA"/>
</dbReference>
<keyword evidence="3" id="KW-1185">Reference proteome</keyword>
<sequence>MHKCIFVGYVEGTKAWCFWDPVTQKFFISSHPVFDERCFPGNPTSEVSVPNDKP</sequence>
<evidence type="ECO:0000259" key="1">
    <source>
        <dbReference type="Pfam" id="PF25597"/>
    </source>
</evidence>
<name>A0A067PWM6_9AGAM</name>
<feature type="domain" description="Retroviral polymerase SH3-like" evidence="1">
    <location>
        <begin position="2"/>
        <end position="45"/>
    </location>
</feature>
<evidence type="ECO:0000313" key="3">
    <source>
        <dbReference type="Proteomes" id="UP000027265"/>
    </source>
</evidence>
<dbReference type="OrthoDB" id="3243211at2759"/>
<evidence type="ECO:0000313" key="2">
    <source>
        <dbReference type="EMBL" id="KDQ59223.1"/>
    </source>
</evidence>
<dbReference type="AlphaFoldDB" id="A0A067PWM6"/>
<dbReference type="Pfam" id="PF25597">
    <property type="entry name" value="SH3_retrovirus"/>
    <property type="match status" value="1"/>
</dbReference>
<gene>
    <name evidence="2" type="ORF">JAAARDRAFT_111514</name>
</gene>
<accession>A0A067PWM6</accession>